<keyword evidence="2" id="KW-1185">Reference proteome</keyword>
<evidence type="ECO:0000313" key="1">
    <source>
        <dbReference type="EMBL" id="GET44929.1"/>
    </source>
</evidence>
<organism evidence="1 2">
    <name type="scientific">Capnocytophaga felis</name>
    <dbReference type="NCBI Taxonomy" id="2267611"/>
    <lineage>
        <taxon>Bacteria</taxon>
        <taxon>Pseudomonadati</taxon>
        <taxon>Bacteroidota</taxon>
        <taxon>Flavobacteriia</taxon>
        <taxon>Flavobacteriales</taxon>
        <taxon>Flavobacteriaceae</taxon>
        <taxon>Capnocytophaga</taxon>
    </lineage>
</organism>
<dbReference type="EMBL" id="BLBC01000004">
    <property type="protein sequence ID" value="GET44929.1"/>
    <property type="molecule type" value="Genomic_DNA"/>
</dbReference>
<dbReference type="RefSeq" id="WP_155283630.1">
    <property type="nucleotide sequence ID" value="NZ_BLBC01000004.1"/>
</dbReference>
<sequence>MFIENVKANMEQAPDTVPTTIDKAEFDRDYRLSSQMTEPLRKANREVVLL</sequence>
<proteinExistence type="predicted"/>
<gene>
    <name evidence="1" type="ORF">RCZ01_02310</name>
</gene>
<evidence type="ECO:0000313" key="2">
    <source>
        <dbReference type="Proteomes" id="UP000398217"/>
    </source>
</evidence>
<protein>
    <submittedName>
        <fullName evidence="1">Uncharacterized protein</fullName>
    </submittedName>
</protein>
<name>A0A5M4B5U0_9FLAO</name>
<accession>A0A5M4B5U0</accession>
<reference evidence="2" key="1">
    <citation type="journal article" date="2020" name="Int. J. Syst. Evol. Microbiol.">
        <title>Capnocytophaga felis sp. nov. isolated from the feline oral cavity.</title>
        <authorList>
            <person name="Suzuki M."/>
            <person name="Umeda K."/>
            <person name="Kimura M."/>
            <person name="Imaoka K."/>
            <person name="Morikawa S."/>
            <person name="Maeda K."/>
        </authorList>
    </citation>
    <scope>NUCLEOTIDE SEQUENCE [LARGE SCALE GENOMIC DNA]</scope>
    <source>
        <strain evidence="2">KC07070</strain>
    </source>
</reference>
<dbReference type="AlphaFoldDB" id="A0A5M4B5U0"/>
<comment type="caution">
    <text evidence="1">The sequence shown here is derived from an EMBL/GenBank/DDBJ whole genome shotgun (WGS) entry which is preliminary data.</text>
</comment>
<dbReference type="Proteomes" id="UP000398217">
    <property type="component" value="Unassembled WGS sequence"/>
</dbReference>